<gene>
    <name evidence="1" type="ORF">DEO72_LG7g1933</name>
</gene>
<keyword evidence="2" id="KW-1185">Reference proteome</keyword>
<proteinExistence type="predicted"/>
<accession>A0A4D6MGT9</accession>
<organism evidence="1 2">
    <name type="scientific">Vigna unguiculata</name>
    <name type="common">Cowpea</name>
    <dbReference type="NCBI Taxonomy" id="3917"/>
    <lineage>
        <taxon>Eukaryota</taxon>
        <taxon>Viridiplantae</taxon>
        <taxon>Streptophyta</taxon>
        <taxon>Embryophyta</taxon>
        <taxon>Tracheophyta</taxon>
        <taxon>Spermatophyta</taxon>
        <taxon>Magnoliopsida</taxon>
        <taxon>eudicotyledons</taxon>
        <taxon>Gunneridae</taxon>
        <taxon>Pentapetalae</taxon>
        <taxon>rosids</taxon>
        <taxon>fabids</taxon>
        <taxon>Fabales</taxon>
        <taxon>Fabaceae</taxon>
        <taxon>Papilionoideae</taxon>
        <taxon>50 kb inversion clade</taxon>
        <taxon>NPAAA clade</taxon>
        <taxon>indigoferoid/millettioid clade</taxon>
        <taxon>Phaseoleae</taxon>
        <taxon>Vigna</taxon>
    </lineage>
</organism>
<dbReference type="AlphaFoldDB" id="A0A4D6MGT9"/>
<reference evidence="1 2" key="1">
    <citation type="submission" date="2019-04" db="EMBL/GenBank/DDBJ databases">
        <title>An improved genome assembly and genetic linkage map for asparagus bean, Vigna unguiculata ssp. sesquipedialis.</title>
        <authorList>
            <person name="Xia Q."/>
            <person name="Zhang R."/>
            <person name="Dong Y."/>
        </authorList>
    </citation>
    <scope>NUCLEOTIDE SEQUENCE [LARGE SCALE GENOMIC DNA]</scope>
    <source>
        <tissue evidence="1">Leaf</tissue>
    </source>
</reference>
<protein>
    <submittedName>
        <fullName evidence="1">Uncharacterized protein</fullName>
    </submittedName>
</protein>
<sequence>MTEVLGLRLLRKRCCCHERVCYFTFEHGAAMSIVAMMKVQIVSGGLWRDVKGEEEDETHISEAVQNGKRVMASCSGLCVAVVGPASGVAMVASSLSVVVVVQRSCDDGVAVSDVNTTVVKAGRTERTRRKCRCGCGGCVWWTASNMAILHEKMVAPLEQVLPKWRIATWCNPVEWSLSVVARNISIELWLGIGVKYVVFLELWLEIASLKLWLGMADEQKELLSCGSGWRVLLVDLVRPRDEAGLYWEKILSEFY</sequence>
<evidence type="ECO:0000313" key="2">
    <source>
        <dbReference type="Proteomes" id="UP000501690"/>
    </source>
</evidence>
<dbReference type="EMBL" id="CP039351">
    <property type="protein sequence ID" value="QCE00643.1"/>
    <property type="molecule type" value="Genomic_DNA"/>
</dbReference>
<evidence type="ECO:0000313" key="1">
    <source>
        <dbReference type="EMBL" id="QCE00643.1"/>
    </source>
</evidence>
<dbReference type="Proteomes" id="UP000501690">
    <property type="component" value="Linkage Group LG7"/>
</dbReference>
<name>A0A4D6MGT9_VIGUN</name>